<evidence type="ECO:0000256" key="1">
    <source>
        <dbReference type="SAM" id="MobiDB-lite"/>
    </source>
</evidence>
<reference evidence="2" key="1">
    <citation type="submission" date="2020-02" db="EMBL/GenBank/DDBJ databases">
        <authorList>
            <person name="Meier V. D."/>
        </authorList>
    </citation>
    <scope>NUCLEOTIDE SEQUENCE</scope>
    <source>
        <strain evidence="2">AVDCRST_MAG39</strain>
    </source>
</reference>
<sequence length="107" mass="11805">MALPRQLFDVRRIYLEPAAAELPRGREVLARFPDAERVEVASHWNIPTLHGNEGSAEDWLKIKREVLVLGVKKGLAMRPNGRSALGRRHGGEPVPPRSSGTKACSTT</sequence>
<dbReference type="GO" id="GO:0042601">
    <property type="term" value="C:endospore-forming forespore"/>
    <property type="evidence" value="ECO:0007669"/>
    <property type="project" value="TreeGrafter"/>
</dbReference>
<organism evidence="2">
    <name type="scientific">uncultured Sphingomonadaceae bacterium</name>
    <dbReference type="NCBI Taxonomy" id="169976"/>
    <lineage>
        <taxon>Bacteria</taxon>
        <taxon>Pseudomonadati</taxon>
        <taxon>Pseudomonadota</taxon>
        <taxon>Alphaproteobacteria</taxon>
        <taxon>Sphingomonadales</taxon>
        <taxon>Sphingomonadaceae</taxon>
        <taxon>environmental samples</taxon>
    </lineage>
</organism>
<dbReference type="GO" id="GO:0003913">
    <property type="term" value="F:DNA photolyase activity"/>
    <property type="evidence" value="ECO:0007669"/>
    <property type="project" value="TreeGrafter"/>
</dbReference>
<dbReference type="GO" id="GO:1904047">
    <property type="term" value="F:S-adenosyl-L-methionine binding"/>
    <property type="evidence" value="ECO:0007669"/>
    <property type="project" value="TreeGrafter"/>
</dbReference>
<gene>
    <name evidence="2" type="ORF">AVDCRST_MAG39-2020</name>
</gene>
<feature type="compositionally biased region" description="Polar residues" evidence="1">
    <location>
        <begin position="98"/>
        <end position="107"/>
    </location>
</feature>
<dbReference type="Gene3D" id="3.40.50.12110">
    <property type="match status" value="1"/>
</dbReference>
<feature type="region of interest" description="Disordered" evidence="1">
    <location>
        <begin position="78"/>
        <end position="107"/>
    </location>
</feature>
<dbReference type="GO" id="GO:0051539">
    <property type="term" value="F:4 iron, 4 sulfur cluster binding"/>
    <property type="evidence" value="ECO:0007669"/>
    <property type="project" value="TreeGrafter"/>
</dbReference>
<accession>A0A6J4T173</accession>
<protein>
    <submittedName>
        <fullName evidence="2">Spore photoproduct lyase</fullName>
        <ecNumber evidence="2">4.1.99.14</ecNumber>
    </submittedName>
</protein>
<proteinExistence type="predicted"/>
<evidence type="ECO:0000313" key="2">
    <source>
        <dbReference type="EMBL" id="CAA9511206.1"/>
    </source>
</evidence>
<keyword evidence="2" id="KW-0456">Lyase</keyword>
<dbReference type="PANTHER" id="PTHR37822">
    <property type="entry name" value="SPORE PHOTOPRODUCT LYASE-RELATED"/>
    <property type="match status" value="1"/>
</dbReference>
<dbReference type="EC" id="4.1.99.14" evidence="2"/>
<dbReference type="InterPro" id="IPR049539">
    <property type="entry name" value="SPL"/>
</dbReference>
<dbReference type="EMBL" id="CADCVW010000081">
    <property type="protein sequence ID" value="CAA9511206.1"/>
    <property type="molecule type" value="Genomic_DNA"/>
</dbReference>
<dbReference type="AlphaFoldDB" id="A0A6J4T173"/>
<dbReference type="PANTHER" id="PTHR37822:SF2">
    <property type="entry name" value="SPORE PHOTOPRODUCT LYASE"/>
    <property type="match status" value="1"/>
</dbReference>
<name>A0A6J4T173_9SPHN</name>